<feature type="region of interest" description="Disordered" evidence="1">
    <location>
        <begin position="38"/>
        <end position="78"/>
    </location>
</feature>
<evidence type="ECO:0000313" key="2">
    <source>
        <dbReference type="EMBL" id="AXA35291.1"/>
    </source>
</evidence>
<sequence>MRWLREMFLWIYAFFRWVWDFFDAWFLPHYENADLAADVEEEQPETESGEVVQSESVTSVELDHADSNSVGSSKDWLG</sequence>
<dbReference type="KEGG" id="schv:BRCON_0514"/>
<feature type="compositionally biased region" description="Acidic residues" evidence="1">
    <location>
        <begin position="38"/>
        <end position="48"/>
    </location>
</feature>
<organism evidence="2 3">
    <name type="scientific">Sumerlaea chitinivorans</name>
    <dbReference type="NCBI Taxonomy" id="2250252"/>
    <lineage>
        <taxon>Bacteria</taxon>
        <taxon>Candidatus Sumerlaeota</taxon>
        <taxon>Candidatus Sumerlaeia</taxon>
        <taxon>Candidatus Sumerlaeales</taxon>
        <taxon>Candidatus Sumerlaeaceae</taxon>
        <taxon>Candidatus Sumerlaea</taxon>
    </lineage>
</organism>
<feature type="compositionally biased region" description="Low complexity" evidence="1">
    <location>
        <begin position="49"/>
        <end position="60"/>
    </location>
</feature>
<dbReference type="EMBL" id="CP030759">
    <property type="protein sequence ID" value="AXA35291.1"/>
    <property type="molecule type" value="Genomic_DNA"/>
</dbReference>
<protein>
    <submittedName>
        <fullName evidence="2">Uncharacterized protein</fullName>
    </submittedName>
</protein>
<evidence type="ECO:0000313" key="3">
    <source>
        <dbReference type="Proteomes" id="UP000262583"/>
    </source>
</evidence>
<name>A0A2Z4Y2B2_SUMC1</name>
<reference evidence="2 3" key="1">
    <citation type="submission" date="2018-05" db="EMBL/GenBank/DDBJ databases">
        <title>A metagenomic window into the 2 km-deep terrestrial subsurface aquifer revealed taxonomically and functionally diverse microbial community comprising novel uncultured bacterial lineages.</title>
        <authorList>
            <person name="Kadnikov V.V."/>
            <person name="Mardanov A.V."/>
            <person name="Beletsky A.V."/>
            <person name="Banks D."/>
            <person name="Pimenov N.V."/>
            <person name="Frank Y.A."/>
            <person name="Karnachuk O.V."/>
            <person name="Ravin N.V."/>
        </authorList>
    </citation>
    <scope>NUCLEOTIDE SEQUENCE [LARGE SCALE GENOMIC DNA]</scope>
    <source>
        <strain evidence="2">BY</strain>
    </source>
</reference>
<dbReference type="Proteomes" id="UP000262583">
    <property type="component" value="Chromosome"/>
</dbReference>
<proteinExistence type="predicted"/>
<accession>A0A2Z4Y2B2</accession>
<evidence type="ECO:0000256" key="1">
    <source>
        <dbReference type="SAM" id="MobiDB-lite"/>
    </source>
</evidence>
<dbReference type="AlphaFoldDB" id="A0A2Z4Y2B2"/>
<gene>
    <name evidence="2" type="ORF">BRCON_0514</name>
</gene>